<feature type="signal peptide" evidence="1">
    <location>
        <begin position="1"/>
        <end position="21"/>
    </location>
</feature>
<protein>
    <submittedName>
        <fullName evidence="2">Outer membrane protein, porin family</fullName>
    </submittedName>
</protein>
<dbReference type="Gene3D" id="2.40.160.20">
    <property type="match status" value="1"/>
</dbReference>
<dbReference type="EMBL" id="AE017340">
    <property type="protein sequence ID" value="AAV82245.1"/>
    <property type="molecule type" value="Genomic_DNA"/>
</dbReference>
<evidence type="ECO:0000313" key="3">
    <source>
        <dbReference type="Proteomes" id="UP000001171"/>
    </source>
</evidence>
<sequence length="184" mass="20077">MKKAVLATLIGAALFSGATLAADQGSDFDRVEARYIDASDFDGDAFGLNGRVMLDESIYLTGDYIHTSDHGLSSDQALVGVGYKHDFTEQLAGFVDANLAYADASGIDDDYGYAVQAGAVYRLNEAVEFGGLVRHLDIYEDDYQQFELSARWYINSSFSLSAAYVDGFDSDTDDSYFIGAAWHF</sequence>
<dbReference type="SUPFAM" id="SSF56935">
    <property type="entry name" value="Porins"/>
    <property type="match status" value="1"/>
</dbReference>
<organism evidence="2 3">
    <name type="scientific">Idiomarina loihiensis (strain ATCC BAA-735 / DSM 15497 / L2-TR)</name>
    <dbReference type="NCBI Taxonomy" id="283942"/>
    <lineage>
        <taxon>Bacteria</taxon>
        <taxon>Pseudomonadati</taxon>
        <taxon>Pseudomonadota</taxon>
        <taxon>Gammaproteobacteria</taxon>
        <taxon>Alteromonadales</taxon>
        <taxon>Idiomarinaceae</taxon>
        <taxon>Idiomarina</taxon>
    </lineage>
</organism>
<dbReference type="GeneID" id="41336582"/>
<gene>
    <name evidence="2" type="ordered locus">IL1405</name>
</gene>
<dbReference type="OrthoDB" id="9805832at2"/>
<dbReference type="AlphaFoldDB" id="Q5QWF6"/>
<dbReference type="Proteomes" id="UP000001171">
    <property type="component" value="Chromosome"/>
</dbReference>
<dbReference type="HOGENOM" id="CLU_1466326_0_0_6"/>
<dbReference type="KEGG" id="ilo:IL1405"/>
<keyword evidence="3" id="KW-1185">Reference proteome</keyword>
<accession>Q5QWF6</accession>
<evidence type="ECO:0000256" key="1">
    <source>
        <dbReference type="SAM" id="SignalP"/>
    </source>
</evidence>
<proteinExistence type="predicted"/>
<name>Q5QWF6_IDILO</name>
<feature type="chain" id="PRO_5004261358" evidence="1">
    <location>
        <begin position="22"/>
        <end position="184"/>
    </location>
</feature>
<reference evidence="2 3" key="1">
    <citation type="journal article" date="2004" name="Proc. Natl. Acad. Sci. U.S.A.">
        <title>Genome sequence of the deep-sea gamma-proteobacterium Idiomarina loihiensis reveals amino acid fermentation as a source of carbon and energy.</title>
        <authorList>
            <person name="Hou S."/>
            <person name="Saw J.H."/>
            <person name="Lee K.S."/>
            <person name="Freitas T.A."/>
            <person name="Belisle C."/>
            <person name="Kawarabayasi Y."/>
            <person name="Donachie S.P."/>
            <person name="Pikina A."/>
            <person name="Galperin M.Y."/>
            <person name="Koonin E.V."/>
            <person name="Makarova K.S."/>
            <person name="Omelchenko M.V."/>
            <person name="Sorokin A."/>
            <person name="Wolf Y.I."/>
            <person name="Li Q.X."/>
            <person name="Keum Y.S."/>
            <person name="Campbell S."/>
            <person name="Denery J."/>
            <person name="Aizawa S."/>
            <person name="Shibata S."/>
            <person name="Malahoff A."/>
            <person name="Alam M."/>
        </authorList>
    </citation>
    <scope>NUCLEOTIDE SEQUENCE [LARGE SCALE GENOMIC DNA]</scope>
    <source>
        <strain evidence="3">ATCC BAA-735 / DSM 15497 / L2-TR</strain>
    </source>
</reference>
<keyword evidence="1" id="KW-0732">Signal</keyword>
<evidence type="ECO:0000313" key="2">
    <source>
        <dbReference type="EMBL" id="AAV82245.1"/>
    </source>
</evidence>
<dbReference type="RefSeq" id="WP_011234651.1">
    <property type="nucleotide sequence ID" value="NC_006512.1"/>
</dbReference>